<protein>
    <recommendedName>
        <fullName evidence="3">Macro domain-containing protein</fullName>
    </recommendedName>
</protein>
<dbReference type="EMBL" id="MLAK01000559">
    <property type="protein sequence ID" value="OHT12634.1"/>
    <property type="molecule type" value="Genomic_DNA"/>
</dbReference>
<dbReference type="AlphaFoldDB" id="A0A1J4KND6"/>
<organism evidence="1 2">
    <name type="scientific">Tritrichomonas foetus</name>
    <dbReference type="NCBI Taxonomy" id="1144522"/>
    <lineage>
        <taxon>Eukaryota</taxon>
        <taxon>Metamonada</taxon>
        <taxon>Parabasalia</taxon>
        <taxon>Tritrichomonadida</taxon>
        <taxon>Tritrichomonadidae</taxon>
        <taxon>Tritrichomonas</taxon>
    </lineage>
</organism>
<evidence type="ECO:0008006" key="3">
    <source>
        <dbReference type="Google" id="ProtNLM"/>
    </source>
</evidence>
<gene>
    <name evidence="1" type="ORF">TRFO_17450</name>
</gene>
<dbReference type="Proteomes" id="UP000179807">
    <property type="component" value="Unassembled WGS sequence"/>
</dbReference>
<dbReference type="RefSeq" id="XP_068365770.1">
    <property type="nucleotide sequence ID" value="XM_068499593.1"/>
</dbReference>
<evidence type="ECO:0000313" key="1">
    <source>
        <dbReference type="EMBL" id="OHT12634.1"/>
    </source>
</evidence>
<dbReference type="GeneID" id="94834297"/>
<evidence type="ECO:0000313" key="2">
    <source>
        <dbReference type="Proteomes" id="UP000179807"/>
    </source>
</evidence>
<dbReference type="InterPro" id="IPR043472">
    <property type="entry name" value="Macro_dom-like"/>
</dbReference>
<comment type="caution">
    <text evidence="1">The sequence shown here is derived from an EMBL/GenBank/DDBJ whole genome shotgun (WGS) entry which is preliminary data.</text>
</comment>
<name>A0A1J4KND6_9EUKA</name>
<dbReference type="PANTHER" id="PTHR35609">
    <property type="entry name" value="MACRO DOMAIN-CONTAINING PROTEIN"/>
    <property type="match status" value="1"/>
</dbReference>
<proteinExistence type="predicted"/>
<dbReference type="SUPFAM" id="SSF52949">
    <property type="entry name" value="Macro domain-like"/>
    <property type="match status" value="1"/>
</dbReference>
<dbReference type="PANTHER" id="PTHR35609:SF1">
    <property type="entry name" value="MACRO DOMAIN-CONTAINING PROTEIN"/>
    <property type="match status" value="1"/>
</dbReference>
<reference evidence="1" key="1">
    <citation type="submission" date="2016-10" db="EMBL/GenBank/DDBJ databases">
        <authorList>
            <person name="Benchimol M."/>
            <person name="Almeida L.G."/>
            <person name="Vasconcelos A.T."/>
            <person name="Perreira-Neves A."/>
            <person name="Rosa I.A."/>
            <person name="Tasca T."/>
            <person name="Bogo M.R."/>
            <person name="de Souza W."/>
        </authorList>
    </citation>
    <scope>NUCLEOTIDE SEQUENCE [LARGE SCALE GENOMIC DNA]</scope>
    <source>
        <strain evidence="1">K</strain>
    </source>
</reference>
<dbReference type="OrthoDB" id="5207264at2759"/>
<keyword evidence="2" id="KW-1185">Reference proteome</keyword>
<accession>A0A1J4KND6</accession>
<sequence>MASFPPATWFEQLFGFKESPQSVQAHLTCSLEGENVLLTSDVNHATYNAGNFQIRDVPSFNNLTVRGGGKLNIVVGNGRRTTNLSKVDALSMQSLPENDGASYQAASNFNCLEFVNPQQTALDGVTNYVYDLTQGPYVALACPQSIIVRNYFYEHPDGKIGQLEKEIELLEKTPIHVEHGYAIIDDQDVKKLSESNFDWSNLSNYKVGVHKNCQVLMTRQGQAFTRTQDNIVSTHIYAAAFNFYGLVRKNDFTLGVSRHLLTAEYKAAILSAWENSFEMEKQGRKGAKKLYLTLIGGGVFDNPKEMIAEVIASCEKEIIDSGLEVYVVAFDQNAYQSIKSQLEPIVQKTGGQIVEVQ</sequence>
<dbReference type="VEuPathDB" id="TrichDB:TRFO_17450"/>